<reference evidence="3 4" key="1">
    <citation type="submission" date="2019-07" db="EMBL/GenBank/DDBJ databases">
        <authorList>
            <person name="Chang H.-W."/>
            <person name="Raman A."/>
            <person name="Venkatesh S."/>
            <person name="Gehrig J."/>
        </authorList>
    </citation>
    <scope>NUCLEOTIDE SEQUENCE [LARGE SCALE GENOMIC DNA]</scope>
    <source>
        <strain evidence="3">Blautia_wexlerae_LFYP_14</strain>
    </source>
</reference>
<organism evidence="3 4">
    <name type="scientific">Blautia wexlerae</name>
    <dbReference type="NCBI Taxonomy" id="418240"/>
    <lineage>
        <taxon>Bacteria</taxon>
        <taxon>Bacillati</taxon>
        <taxon>Bacillota</taxon>
        <taxon>Clostridia</taxon>
        <taxon>Lachnospirales</taxon>
        <taxon>Lachnospiraceae</taxon>
        <taxon>Blautia</taxon>
    </lineage>
</organism>
<evidence type="ECO:0000256" key="1">
    <source>
        <dbReference type="ARBA" id="ARBA00023125"/>
    </source>
</evidence>
<dbReference type="Pfam" id="PF01381">
    <property type="entry name" value="HTH_3"/>
    <property type="match status" value="1"/>
</dbReference>
<evidence type="ECO:0000313" key="3">
    <source>
        <dbReference type="EMBL" id="VUX66620.1"/>
    </source>
</evidence>
<evidence type="ECO:0000259" key="2">
    <source>
        <dbReference type="PROSITE" id="PS50943"/>
    </source>
</evidence>
<feature type="domain" description="HTH cro/C1-type" evidence="2">
    <location>
        <begin position="7"/>
        <end position="61"/>
    </location>
</feature>
<dbReference type="PROSITE" id="PS50943">
    <property type="entry name" value="HTH_CROC1"/>
    <property type="match status" value="1"/>
</dbReference>
<keyword evidence="4" id="KW-1185">Reference proteome</keyword>
<dbReference type="Proteomes" id="UP000366766">
    <property type="component" value="Unassembled WGS sequence"/>
</dbReference>
<dbReference type="CDD" id="cd00093">
    <property type="entry name" value="HTH_XRE"/>
    <property type="match status" value="1"/>
</dbReference>
<dbReference type="GO" id="GO:0003677">
    <property type="term" value="F:DNA binding"/>
    <property type="evidence" value="ECO:0007669"/>
    <property type="project" value="UniProtKB-KW"/>
</dbReference>
<proteinExistence type="predicted"/>
<dbReference type="AlphaFoldDB" id="A0A564WY23"/>
<evidence type="ECO:0000313" key="4">
    <source>
        <dbReference type="Proteomes" id="UP000366766"/>
    </source>
</evidence>
<gene>
    <name evidence="3" type="ORF">BWLFYP14_02896</name>
</gene>
<accession>A0A564WY23</accession>
<dbReference type="PANTHER" id="PTHR46558:SF11">
    <property type="entry name" value="HTH-TYPE TRANSCRIPTIONAL REGULATOR XRE"/>
    <property type="match status" value="1"/>
</dbReference>
<dbReference type="RefSeq" id="WP_118593248.1">
    <property type="nucleotide sequence ID" value="NZ_CABHOF010000072.1"/>
</dbReference>
<dbReference type="SMART" id="SM00530">
    <property type="entry name" value="HTH_XRE"/>
    <property type="match status" value="1"/>
</dbReference>
<protein>
    <submittedName>
        <fullName evidence="3">Anaerobic benzoate catabolism transcriptional regulator</fullName>
    </submittedName>
</protein>
<sequence length="237" mass="27217">MSIGLKIKEFRKKRGLTQKQLGSRCGIADSNIRKYESGIQRPKIETLRKIADALNTIVIENNGQFDLIEKGQTIIKHITHITQNDLLTYPDLDRKLSDYIKELFISYQGADSPITNHFPDELSARCEIYNTVLHHVDIKVQNGFAIYDIYPLLASPSPFDPKENCLLEKYSKLNNKGRDKLIEYANDLSQIPEYQKNFTNPKEDPELLAAHARIDVKQTSEGVQHDLDIMNNNSEWD</sequence>
<dbReference type="EMBL" id="CABHOF010000072">
    <property type="protein sequence ID" value="VUX66620.1"/>
    <property type="molecule type" value="Genomic_DNA"/>
</dbReference>
<keyword evidence="1" id="KW-0238">DNA-binding</keyword>
<dbReference type="SUPFAM" id="SSF47413">
    <property type="entry name" value="lambda repressor-like DNA-binding domains"/>
    <property type="match status" value="1"/>
</dbReference>
<name>A0A564WY23_9FIRM</name>
<dbReference type="InterPro" id="IPR010982">
    <property type="entry name" value="Lambda_DNA-bd_dom_sf"/>
</dbReference>
<dbReference type="InterPro" id="IPR001387">
    <property type="entry name" value="Cro/C1-type_HTH"/>
</dbReference>
<dbReference type="Gene3D" id="1.10.260.40">
    <property type="entry name" value="lambda repressor-like DNA-binding domains"/>
    <property type="match status" value="1"/>
</dbReference>
<dbReference type="PANTHER" id="PTHR46558">
    <property type="entry name" value="TRACRIPTIONAL REGULATORY PROTEIN-RELATED-RELATED"/>
    <property type="match status" value="1"/>
</dbReference>